<dbReference type="HOGENOM" id="CLU_2993134_0_0_3"/>
<dbReference type="AlphaFoldDB" id="A8WI34"/>
<evidence type="ECO:0000313" key="2">
    <source>
        <dbReference type="Proteomes" id="UP000001026"/>
    </source>
</evidence>
<organism evidence="1 2">
    <name type="scientific">Prochlorococcus marinus subsp. pastoris (strain CCMP1986 / NIES-2087 / MED4)</name>
    <dbReference type="NCBI Taxonomy" id="59919"/>
    <lineage>
        <taxon>Bacteria</taxon>
        <taxon>Bacillati</taxon>
        <taxon>Cyanobacteriota</taxon>
        <taxon>Cyanophyceae</taxon>
        <taxon>Synechococcales</taxon>
        <taxon>Prochlorococcaceae</taxon>
        <taxon>Prochlorococcus</taxon>
    </lineage>
</organism>
<protein>
    <submittedName>
        <fullName evidence="1">Uncharacterized protein</fullName>
    </submittedName>
</protein>
<proteinExistence type="predicted"/>
<dbReference type="KEGG" id="pmm:PMM1821"/>
<dbReference type="Proteomes" id="UP000001026">
    <property type="component" value="Chromosome"/>
</dbReference>
<gene>
    <name evidence="1" type="ordered locus">PMM1821</name>
</gene>
<accession>A8WI34</accession>
<dbReference type="EMBL" id="BX548174">
    <property type="protein sequence ID" value="CAP16325.1"/>
    <property type="molecule type" value="Genomic_DNA"/>
</dbReference>
<reference evidence="1 2" key="1">
    <citation type="journal article" date="2003" name="Nature">
        <title>Genome divergence in two Prochlorococcus ecotypes reflects oceanic niche differentiation.</title>
        <authorList>
            <person name="Rocap G."/>
            <person name="Larimer F.W."/>
            <person name="Lamerdin J.E."/>
            <person name="Malfatti S."/>
            <person name="Chain P."/>
            <person name="Ahlgren N.A."/>
            <person name="Arellano A."/>
            <person name="Coleman M."/>
            <person name="Hauser L."/>
            <person name="Hess W.R."/>
            <person name="Johnson Z.I."/>
            <person name="Land M.L."/>
            <person name="Lindell D."/>
            <person name="Post A.F."/>
            <person name="Regala W."/>
            <person name="Shah M."/>
            <person name="Shaw S.L."/>
            <person name="Steglich C."/>
            <person name="Sullivan M.B."/>
            <person name="Ting C.S."/>
            <person name="Tolonen A."/>
            <person name="Webb E.A."/>
            <person name="Zinser E.R."/>
            <person name="Chisholm S.W."/>
        </authorList>
    </citation>
    <scope>NUCLEOTIDE SEQUENCE [LARGE SCALE GENOMIC DNA]</scope>
    <source>
        <strain evidence="2">CCMP1986 / NIES-2087 / MED4</strain>
    </source>
</reference>
<sequence>MFRYAKKMNKKRYHEEYEEGSNLLWPSEEEDKITRKFYRDLSHLTQKISEVIELAKS</sequence>
<name>A8WI34_PROMP</name>
<evidence type="ECO:0000313" key="1">
    <source>
        <dbReference type="EMBL" id="CAP16325.1"/>
    </source>
</evidence>